<evidence type="ECO:0000259" key="10">
    <source>
        <dbReference type="PROSITE" id="PS50968"/>
    </source>
</evidence>
<evidence type="ECO:0000256" key="4">
    <source>
        <dbReference type="ARBA" id="ARBA00022823"/>
    </source>
</evidence>
<evidence type="ECO:0000256" key="8">
    <source>
        <dbReference type="RuleBase" id="RU361137"/>
    </source>
</evidence>
<dbReference type="SUPFAM" id="SSF52777">
    <property type="entry name" value="CoA-dependent acyltransferases"/>
    <property type="match status" value="1"/>
</dbReference>
<dbReference type="Gene3D" id="4.10.320.10">
    <property type="entry name" value="E3-binding domain"/>
    <property type="match status" value="1"/>
</dbReference>
<feature type="domain" description="Lipoyl-binding" evidence="10">
    <location>
        <begin position="2"/>
        <end position="78"/>
    </location>
</feature>
<dbReference type="InterPro" id="IPR023213">
    <property type="entry name" value="CAT-like_dom_sf"/>
</dbReference>
<reference evidence="12 13" key="1">
    <citation type="submission" date="2024-10" db="EMBL/GenBank/DDBJ databases">
        <title>Paracoccus drimophilus sp. nov., a novel bacterium from corn roots in Hunan.</title>
        <authorList>
            <person name="Li X."/>
        </authorList>
    </citation>
    <scope>NUCLEOTIDE SEQUENCE [LARGE SCALE GENOMIC DNA]</scope>
    <source>
        <strain evidence="12 13">NGMCC 1.201697</strain>
    </source>
</reference>
<comment type="subunit">
    <text evidence="2">Forms a 24-polypeptide structural core with octahedral symmetry.</text>
</comment>
<dbReference type="PROSITE" id="PS00189">
    <property type="entry name" value="LIPOYL"/>
    <property type="match status" value="1"/>
</dbReference>
<dbReference type="PANTHER" id="PTHR23151:SF90">
    <property type="entry name" value="DIHYDROLIPOYLLYSINE-RESIDUE ACETYLTRANSFERASE COMPONENT OF PYRUVATE DEHYDROGENASE COMPLEX, MITOCHONDRIAL-RELATED"/>
    <property type="match status" value="1"/>
</dbReference>
<proteinExistence type="inferred from homology"/>
<dbReference type="InterPro" id="IPR006257">
    <property type="entry name" value="LAT1"/>
</dbReference>
<comment type="similarity">
    <text evidence="1 8">Belongs to the 2-oxoacid dehydrogenase family.</text>
</comment>
<evidence type="ECO:0000256" key="7">
    <source>
        <dbReference type="ARBA" id="ARBA00048370"/>
    </source>
</evidence>
<comment type="function">
    <text evidence="6">The pyruvate dehydrogenase complex catalyzes the overall conversion of pyruvate to acetyl-CoA and CO(2). It contains multiple copies of three enzymatic components: pyruvate dehydrogenase (E1), dihydrolipoamide acetyltransferase (E2) and lipoamide dehydrogenase (E3).</text>
</comment>
<dbReference type="InterPro" id="IPR004167">
    <property type="entry name" value="PSBD"/>
</dbReference>
<evidence type="ECO:0000259" key="11">
    <source>
        <dbReference type="PROSITE" id="PS51826"/>
    </source>
</evidence>
<dbReference type="SUPFAM" id="SSF47005">
    <property type="entry name" value="Peripheral subunit-binding domain of 2-oxo acid dehydrogenase complex"/>
    <property type="match status" value="1"/>
</dbReference>
<evidence type="ECO:0000256" key="9">
    <source>
        <dbReference type="SAM" id="MobiDB-lite"/>
    </source>
</evidence>
<gene>
    <name evidence="12" type="ORF">ACHFJ0_10215</name>
</gene>
<evidence type="ECO:0000313" key="13">
    <source>
        <dbReference type="Proteomes" id="UP001609376"/>
    </source>
</evidence>
<comment type="cofactor">
    <cofactor evidence="8">
        <name>(R)-lipoate</name>
        <dbReference type="ChEBI" id="CHEBI:83088"/>
    </cofactor>
    <text evidence="8">Binds 1 lipoyl cofactor covalently.</text>
</comment>
<evidence type="ECO:0000256" key="6">
    <source>
        <dbReference type="ARBA" id="ARBA00025211"/>
    </source>
</evidence>
<dbReference type="InterPro" id="IPR045257">
    <property type="entry name" value="E2/Pdx1"/>
</dbReference>
<dbReference type="PROSITE" id="PS50968">
    <property type="entry name" value="BIOTINYL_LIPOYL"/>
    <property type="match status" value="1"/>
</dbReference>
<dbReference type="Proteomes" id="UP001609376">
    <property type="component" value="Unassembled WGS sequence"/>
</dbReference>
<dbReference type="InterPro" id="IPR003016">
    <property type="entry name" value="2-oxoA_DH_lipoyl-BS"/>
</dbReference>
<sequence>MPTEILMPALSPTMEEGTLAKWLVKEGDEVKAGDVIAEIETDKATMEFEAVDEGRVGKILIAEGSAGVKVNTPIAVLLEEGESAADIGAASAPKAAATTEAPKAEAAPAPAAASAPAPAAAKAADGGRIFASPLARRIAAEKGIDLATLTGSGPRGRIVKADLEGAKPGAAKPAAEAPRAAAAPAATAPVGPSAETILKMYADRETTEVQLDGMRRTIAARLSEAKQTIPHFYLRRSAKLDALMEFRALLNKQLESRGVKLSVNDFIIKASALALQEVPDANAVWAGDRILKLKPSDVAVAVAIEGGLFTPVLKDAQQKTLSTLSAEMKDLASRAKSKKLAPHEYQGGSFAISNLGMFGIENFDAVINPPHGAILAVGAGIQTPVVENGEIVIRNVMSMTLSVDHRVIDGALGAQLLEKIVSHLENPMGMLA</sequence>
<keyword evidence="4 8" id="KW-0450">Lipoyl</keyword>
<keyword evidence="12" id="KW-0670">Pyruvate</keyword>
<dbReference type="EC" id="2.3.1.12" evidence="8"/>
<accession>A0ABW7LKA7</accession>
<dbReference type="Pfam" id="PF00198">
    <property type="entry name" value="2-oxoacid_dh"/>
    <property type="match status" value="1"/>
</dbReference>
<evidence type="ECO:0000256" key="3">
    <source>
        <dbReference type="ARBA" id="ARBA00022679"/>
    </source>
</evidence>
<dbReference type="InterPro" id="IPR001078">
    <property type="entry name" value="2-oxoacid_DH_actylTfrase"/>
</dbReference>
<dbReference type="CDD" id="cd06849">
    <property type="entry name" value="lipoyl_domain"/>
    <property type="match status" value="1"/>
</dbReference>
<dbReference type="InterPro" id="IPR011053">
    <property type="entry name" value="Single_hybrid_motif"/>
</dbReference>
<dbReference type="Pfam" id="PF02817">
    <property type="entry name" value="E3_binding"/>
    <property type="match status" value="1"/>
</dbReference>
<evidence type="ECO:0000313" key="12">
    <source>
        <dbReference type="EMBL" id="MFH5774615.1"/>
    </source>
</evidence>
<evidence type="ECO:0000256" key="2">
    <source>
        <dbReference type="ARBA" id="ARBA00011484"/>
    </source>
</evidence>
<dbReference type="Pfam" id="PF00364">
    <property type="entry name" value="Biotin_lipoyl"/>
    <property type="match status" value="1"/>
</dbReference>
<dbReference type="InterPro" id="IPR036625">
    <property type="entry name" value="E3-bd_dom_sf"/>
</dbReference>
<dbReference type="EMBL" id="JBIMPR010000007">
    <property type="protein sequence ID" value="MFH5774615.1"/>
    <property type="molecule type" value="Genomic_DNA"/>
</dbReference>
<protein>
    <recommendedName>
        <fullName evidence="8">Acetyltransferase component of pyruvate dehydrogenase complex</fullName>
        <ecNumber evidence="8">2.3.1.12</ecNumber>
    </recommendedName>
</protein>
<keyword evidence="3 8" id="KW-0808">Transferase</keyword>
<dbReference type="Gene3D" id="2.40.50.100">
    <property type="match status" value="1"/>
</dbReference>
<dbReference type="Gene3D" id="3.30.559.10">
    <property type="entry name" value="Chloramphenicol acetyltransferase-like domain"/>
    <property type="match status" value="1"/>
</dbReference>
<organism evidence="12 13">
    <name type="scientific">Paracoccus broussonetiae subsp. drimophilus</name>
    <dbReference type="NCBI Taxonomy" id="3373869"/>
    <lineage>
        <taxon>Bacteria</taxon>
        <taxon>Pseudomonadati</taxon>
        <taxon>Pseudomonadota</taxon>
        <taxon>Alphaproteobacteria</taxon>
        <taxon>Rhodobacterales</taxon>
        <taxon>Paracoccaceae</taxon>
        <taxon>Paracoccus</taxon>
        <taxon>Paracoccus broussonetiae</taxon>
    </lineage>
</organism>
<dbReference type="GO" id="GO:0004742">
    <property type="term" value="F:dihydrolipoyllysine-residue acetyltransferase activity"/>
    <property type="evidence" value="ECO:0007669"/>
    <property type="project" value="UniProtKB-EC"/>
</dbReference>
<keyword evidence="13" id="KW-1185">Reference proteome</keyword>
<dbReference type="PANTHER" id="PTHR23151">
    <property type="entry name" value="DIHYDROLIPOAMIDE ACETYL/SUCCINYL-TRANSFERASE-RELATED"/>
    <property type="match status" value="1"/>
</dbReference>
<dbReference type="NCBIfam" id="TIGR01349">
    <property type="entry name" value="PDHac_trf_mito"/>
    <property type="match status" value="1"/>
</dbReference>
<comment type="caution">
    <text evidence="12">The sequence shown here is derived from an EMBL/GenBank/DDBJ whole genome shotgun (WGS) entry which is preliminary data.</text>
</comment>
<dbReference type="PROSITE" id="PS51826">
    <property type="entry name" value="PSBD"/>
    <property type="match status" value="1"/>
</dbReference>
<feature type="domain" description="Peripheral subunit-binding (PSBD)" evidence="11">
    <location>
        <begin position="130"/>
        <end position="167"/>
    </location>
</feature>
<evidence type="ECO:0000256" key="5">
    <source>
        <dbReference type="ARBA" id="ARBA00023315"/>
    </source>
</evidence>
<name>A0ABW7LKA7_9RHOB</name>
<feature type="region of interest" description="Disordered" evidence="9">
    <location>
        <begin position="169"/>
        <end position="188"/>
    </location>
</feature>
<keyword evidence="5 8" id="KW-0012">Acyltransferase</keyword>
<dbReference type="SUPFAM" id="SSF51230">
    <property type="entry name" value="Single hybrid motif"/>
    <property type="match status" value="1"/>
</dbReference>
<comment type="catalytic activity">
    <reaction evidence="7 8">
        <text>N(6)-[(R)-dihydrolipoyl]-L-lysyl-[protein] + acetyl-CoA = N(6)-[(R)-S(8)-acetyldihydrolipoyl]-L-lysyl-[protein] + CoA</text>
        <dbReference type="Rhea" id="RHEA:17017"/>
        <dbReference type="Rhea" id="RHEA-COMP:10475"/>
        <dbReference type="Rhea" id="RHEA-COMP:10478"/>
        <dbReference type="ChEBI" id="CHEBI:57287"/>
        <dbReference type="ChEBI" id="CHEBI:57288"/>
        <dbReference type="ChEBI" id="CHEBI:83100"/>
        <dbReference type="ChEBI" id="CHEBI:83111"/>
        <dbReference type="EC" id="2.3.1.12"/>
    </reaction>
</comment>
<dbReference type="InterPro" id="IPR000089">
    <property type="entry name" value="Biotin_lipoyl"/>
</dbReference>
<evidence type="ECO:0000256" key="1">
    <source>
        <dbReference type="ARBA" id="ARBA00007317"/>
    </source>
</evidence>
<dbReference type="RefSeq" id="WP_395133686.1">
    <property type="nucleotide sequence ID" value="NZ_JBIMPR010000007.1"/>
</dbReference>